<dbReference type="Pfam" id="PF01042">
    <property type="entry name" value="Ribonuc_L-PSP"/>
    <property type="match status" value="1"/>
</dbReference>
<dbReference type="Gene3D" id="3.30.1330.40">
    <property type="entry name" value="RutC-like"/>
    <property type="match status" value="1"/>
</dbReference>
<keyword evidence="3" id="KW-1185">Reference proteome</keyword>
<dbReference type="GO" id="GO:0005829">
    <property type="term" value="C:cytosol"/>
    <property type="evidence" value="ECO:0007669"/>
    <property type="project" value="TreeGrafter"/>
</dbReference>
<accession>A0A4S2HCS8</accession>
<dbReference type="PANTHER" id="PTHR11803">
    <property type="entry name" value="2-IMINOBUTANOATE/2-IMINOPROPANOATE DEAMINASE RIDA"/>
    <property type="match status" value="1"/>
</dbReference>
<proteinExistence type="predicted"/>
<evidence type="ECO:0000256" key="1">
    <source>
        <dbReference type="SAM" id="SignalP"/>
    </source>
</evidence>
<sequence length="173" mass="18123">MRAARFSVSSLALCGAMMLGACGQEREPEASEPASASLSEVRSGTLGAYRTLAEAGDLVFVSAVTAPADETGRIPGDVESQTGAALTVLDEVLRDRGLSYETLVFTRVMIVAETGEIDSAGFTRAWQRAFGTRLRPHAPARSVVGIAALPQPGARVAIEAVAHVPGQPREETE</sequence>
<dbReference type="OrthoDB" id="9803101at2"/>
<protein>
    <recommendedName>
        <fullName evidence="4">RidA family protein</fullName>
    </recommendedName>
</protein>
<organism evidence="2 3">
    <name type="scientific">Marinicauda pacifica</name>
    <dbReference type="NCBI Taxonomy" id="1133559"/>
    <lineage>
        <taxon>Bacteria</taxon>
        <taxon>Pseudomonadati</taxon>
        <taxon>Pseudomonadota</taxon>
        <taxon>Alphaproteobacteria</taxon>
        <taxon>Maricaulales</taxon>
        <taxon>Maricaulaceae</taxon>
        <taxon>Marinicauda</taxon>
    </lineage>
</organism>
<dbReference type="GO" id="GO:0019239">
    <property type="term" value="F:deaminase activity"/>
    <property type="evidence" value="ECO:0007669"/>
    <property type="project" value="TreeGrafter"/>
</dbReference>
<gene>
    <name evidence="2" type="ORF">E5162_00745</name>
</gene>
<dbReference type="EMBL" id="SRXV01000001">
    <property type="protein sequence ID" value="TGY93855.1"/>
    <property type="molecule type" value="Genomic_DNA"/>
</dbReference>
<feature type="chain" id="PRO_5020288999" description="RidA family protein" evidence="1">
    <location>
        <begin position="24"/>
        <end position="173"/>
    </location>
</feature>
<name>A0A4S2HCS8_9PROT</name>
<dbReference type="Proteomes" id="UP000305451">
    <property type="component" value="Unassembled WGS sequence"/>
</dbReference>
<dbReference type="InterPro" id="IPR006175">
    <property type="entry name" value="YjgF/YER057c/UK114"/>
</dbReference>
<dbReference type="RefSeq" id="WP_135943050.1">
    <property type="nucleotide sequence ID" value="NZ_BMEI01000001.1"/>
</dbReference>
<dbReference type="SUPFAM" id="SSF55298">
    <property type="entry name" value="YjgF-like"/>
    <property type="match status" value="1"/>
</dbReference>
<dbReference type="AlphaFoldDB" id="A0A4S2HCS8"/>
<dbReference type="PROSITE" id="PS51257">
    <property type="entry name" value="PROKAR_LIPOPROTEIN"/>
    <property type="match status" value="1"/>
</dbReference>
<evidence type="ECO:0008006" key="4">
    <source>
        <dbReference type="Google" id="ProtNLM"/>
    </source>
</evidence>
<evidence type="ECO:0000313" key="3">
    <source>
        <dbReference type="Proteomes" id="UP000305451"/>
    </source>
</evidence>
<feature type="signal peptide" evidence="1">
    <location>
        <begin position="1"/>
        <end position="23"/>
    </location>
</feature>
<dbReference type="InterPro" id="IPR035959">
    <property type="entry name" value="RutC-like_sf"/>
</dbReference>
<dbReference type="PANTHER" id="PTHR11803:SF39">
    <property type="entry name" value="2-IMINOBUTANOATE_2-IMINOPROPANOATE DEAMINASE"/>
    <property type="match status" value="1"/>
</dbReference>
<keyword evidence="1" id="KW-0732">Signal</keyword>
<evidence type="ECO:0000313" key="2">
    <source>
        <dbReference type="EMBL" id="TGY93855.1"/>
    </source>
</evidence>
<comment type="caution">
    <text evidence="2">The sequence shown here is derived from an EMBL/GenBank/DDBJ whole genome shotgun (WGS) entry which is preliminary data.</text>
</comment>
<reference evidence="2 3" key="1">
    <citation type="journal article" date="2013" name="Int. J. Syst. Evol. Microbiol.">
        <title>Marinicauda pacifica gen. nov., sp. nov., a prosthecate alphaproteobacterium of the family Hyphomonadaceae isolated from deep seawater.</title>
        <authorList>
            <person name="Zhang X.Y."/>
            <person name="Li G.W."/>
            <person name="Wang C.S."/>
            <person name="Zhang Y.J."/>
            <person name="Xu X.W."/>
            <person name="Li H."/>
            <person name="Liu A."/>
            <person name="Liu C."/>
            <person name="Xie B.B."/>
            <person name="Qin Q.L."/>
            <person name="Xu Z."/>
            <person name="Chen X.L."/>
            <person name="Zhou B.C."/>
            <person name="Zhang Y.Z."/>
        </authorList>
    </citation>
    <scope>NUCLEOTIDE SEQUENCE [LARGE SCALE GENOMIC DNA]</scope>
    <source>
        <strain evidence="2 3">P-1 km-3</strain>
    </source>
</reference>